<evidence type="ECO:0000256" key="1">
    <source>
        <dbReference type="SAM" id="SignalP"/>
    </source>
</evidence>
<reference evidence="2 3" key="1">
    <citation type="submission" date="2020-04" db="EMBL/GenBank/DDBJ databases">
        <title>Ferrimonas sp. S7 isolated from sea water.</title>
        <authorList>
            <person name="Bae S.S."/>
            <person name="Baek K."/>
        </authorList>
    </citation>
    <scope>NUCLEOTIDE SEQUENCE [LARGE SCALE GENOMIC DNA]</scope>
    <source>
        <strain evidence="2 3">S7</strain>
    </source>
</reference>
<evidence type="ECO:0000313" key="2">
    <source>
        <dbReference type="EMBL" id="QIZ77561.1"/>
    </source>
</evidence>
<name>A0A6H1UEQ2_9GAMM</name>
<dbReference type="EMBL" id="CP051180">
    <property type="protein sequence ID" value="QIZ77561.1"/>
    <property type="molecule type" value="Genomic_DNA"/>
</dbReference>
<organism evidence="2 3">
    <name type="scientific">Ferrimonas lipolytica</name>
    <dbReference type="NCBI Taxonomy" id="2724191"/>
    <lineage>
        <taxon>Bacteria</taxon>
        <taxon>Pseudomonadati</taxon>
        <taxon>Pseudomonadota</taxon>
        <taxon>Gammaproteobacteria</taxon>
        <taxon>Alteromonadales</taxon>
        <taxon>Ferrimonadaceae</taxon>
        <taxon>Ferrimonas</taxon>
    </lineage>
</organism>
<sequence>MSIKSTLLMIMTPLVLLVGLMSMGSNANPKNIDINYQPTPIELTNNQQLNVYYFHGNARCATCKRIEKYTVEALQQGYGVQVGKGAIELKIVNLEEAENEHFIDDFELVTRSVVLELELNGQPQQWRRLDRVWELVTAEQSFIDYIYAEMAVITANVANG</sequence>
<accession>A0A6H1UEQ2</accession>
<gene>
    <name evidence="2" type="ORF">HER31_12060</name>
</gene>
<protein>
    <recommendedName>
        <fullName evidence="4">Thioredoxin domain-containing protein</fullName>
    </recommendedName>
</protein>
<dbReference type="AlphaFoldDB" id="A0A6H1UEQ2"/>
<dbReference type="NCBIfam" id="NF040494">
    <property type="entry name" value="nitrored_ArsF"/>
    <property type="match status" value="1"/>
</dbReference>
<keyword evidence="3" id="KW-1185">Reference proteome</keyword>
<evidence type="ECO:0008006" key="4">
    <source>
        <dbReference type="Google" id="ProtNLM"/>
    </source>
</evidence>
<dbReference type="InterPro" id="IPR047698">
    <property type="entry name" value="ArsF-like"/>
</dbReference>
<dbReference type="KEGG" id="fes:HER31_12060"/>
<feature type="signal peptide" evidence="1">
    <location>
        <begin position="1"/>
        <end position="27"/>
    </location>
</feature>
<evidence type="ECO:0000313" key="3">
    <source>
        <dbReference type="Proteomes" id="UP000501602"/>
    </source>
</evidence>
<dbReference type="Proteomes" id="UP000501602">
    <property type="component" value="Chromosome"/>
</dbReference>
<keyword evidence="1" id="KW-0732">Signal</keyword>
<feature type="chain" id="PRO_5026292678" description="Thioredoxin domain-containing protein" evidence="1">
    <location>
        <begin position="28"/>
        <end position="160"/>
    </location>
</feature>
<dbReference type="RefSeq" id="WP_168660820.1">
    <property type="nucleotide sequence ID" value="NZ_CP051180.1"/>
</dbReference>
<proteinExistence type="predicted"/>